<reference evidence="1" key="1">
    <citation type="submission" date="2023-01" db="EMBL/GenBank/DDBJ databases">
        <title>Colletotrichum chrysophilum M932 genome sequence.</title>
        <authorList>
            <person name="Baroncelli R."/>
        </authorList>
    </citation>
    <scope>NUCLEOTIDE SEQUENCE</scope>
    <source>
        <strain evidence="1">M932</strain>
    </source>
</reference>
<protein>
    <submittedName>
        <fullName evidence="1">Uncharacterized protein</fullName>
    </submittedName>
</protein>
<gene>
    <name evidence="1" type="ORF">CCHR01_14483</name>
</gene>
<sequence length="148" mass="16246">MLSRGEMLDVPLNKTRTTGEVGDYLATLCRCDVGLEDGWDPGDLDGSRVVDREQWQAGALGVVPGARTWFASVGSRSWCDDARGRQRAGGGQHRAMAEQRTAQTLVTSWRWRTSNSDCHFFMATVRIYPTALQVTACDGGMRCPSTVC</sequence>
<evidence type="ECO:0000313" key="1">
    <source>
        <dbReference type="EMBL" id="KAK1842879.1"/>
    </source>
</evidence>
<accession>A0AAD9E9J0</accession>
<dbReference type="Proteomes" id="UP001243330">
    <property type="component" value="Unassembled WGS sequence"/>
</dbReference>
<dbReference type="EMBL" id="JAQOWY010000389">
    <property type="protein sequence ID" value="KAK1842879.1"/>
    <property type="molecule type" value="Genomic_DNA"/>
</dbReference>
<organism evidence="1 2">
    <name type="scientific">Colletotrichum chrysophilum</name>
    <dbReference type="NCBI Taxonomy" id="1836956"/>
    <lineage>
        <taxon>Eukaryota</taxon>
        <taxon>Fungi</taxon>
        <taxon>Dikarya</taxon>
        <taxon>Ascomycota</taxon>
        <taxon>Pezizomycotina</taxon>
        <taxon>Sordariomycetes</taxon>
        <taxon>Hypocreomycetidae</taxon>
        <taxon>Glomerellales</taxon>
        <taxon>Glomerellaceae</taxon>
        <taxon>Colletotrichum</taxon>
        <taxon>Colletotrichum gloeosporioides species complex</taxon>
    </lineage>
</organism>
<name>A0AAD9E9J0_9PEZI</name>
<comment type="caution">
    <text evidence="1">The sequence shown here is derived from an EMBL/GenBank/DDBJ whole genome shotgun (WGS) entry which is preliminary data.</text>
</comment>
<keyword evidence="2" id="KW-1185">Reference proteome</keyword>
<evidence type="ECO:0000313" key="2">
    <source>
        <dbReference type="Proteomes" id="UP001243330"/>
    </source>
</evidence>
<proteinExistence type="predicted"/>
<dbReference type="AlphaFoldDB" id="A0AAD9E9J0"/>